<dbReference type="EMBL" id="JAQGEF010000005">
    <property type="protein sequence ID" value="MDA3614373.1"/>
    <property type="molecule type" value="Genomic_DNA"/>
</dbReference>
<gene>
    <name evidence="2" type="ORF">O3P16_06105</name>
</gene>
<dbReference type="InterPro" id="IPR024775">
    <property type="entry name" value="DinB-like"/>
</dbReference>
<dbReference type="InterPro" id="IPR034660">
    <property type="entry name" value="DinB/YfiT-like"/>
</dbReference>
<proteinExistence type="predicted"/>
<accession>A0ABT4UHR8</accession>
<keyword evidence="3" id="KW-1185">Reference proteome</keyword>
<protein>
    <submittedName>
        <fullName evidence="2">DinB family protein</fullName>
    </submittedName>
</protein>
<dbReference type="RefSeq" id="WP_407030701.1">
    <property type="nucleotide sequence ID" value="NZ_JAQGEF010000005.1"/>
</dbReference>
<sequence>MMKKSMEEVWLRGGVDGYPGLLQPVVHAILQAQEEIHDLMNCFPDNLLWEKPAGVANVAFHLQHIAGVLNRMSTYAKSEPLTEVQFDFLKHEGVFNEGITTNKLLNDLDCTISGFLKVVSNIDVNTLTHLRTVGRAKLPSTVGGLLFHAAEHMQRHYGQLLVTVRILKYEKPD</sequence>
<name>A0ABT4UHR8_9BACT</name>
<dbReference type="SUPFAM" id="SSF109854">
    <property type="entry name" value="DinB/YfiT-like putative metalloenzymes"/>
    <property type="match status" value="1"/>
</dbReference>
<comment type="caution">
    <text evidence="2">The sequence shown here is derived from an EMBL/GenBank/DDBJ whole genome shotgun (WGS) entry which is preliminary data.</text>
</comment>
<evidence type="ECO:0000313" key="3">
    <source>
        <dbReference type="Proteomes" id="UP001210231"/>
    </source>
</evidence>
<dbReference type="Proteomes" id="UP001210231">
    <property type="component" value="Unassembled WGS sequence"/>
</dbReference>
<organism evidence="2 3">
    <name type="scientific">Polluticaenibacter yanchengensis</name>
    <dbReference type="NCBI Taxonomy" id="3014562"/>
    <lineage>
        <taxon>Bacteria</taxon>
        <taxon>Pseudomonadati</taxon>
        <taxon>Bacteroidota</taxon>
        <taxon>Chitinophagia</taxon>
        <taxon>Chitinophagales</taxon>
        <taxon>Chitinophagaceae</taxon>
        <taxon>Polluticaenibacter</taxon>
    </lineage>
</organism>
<dbReference type="Gene3D" id="1.20.120.450">
    <property type="entry name" value="dinb family like domain"/>
    <property type="match status" value="1"/>
</dbReference>
<dbReference type="Pfam" id="PF12867">
    <property type="entry name" value="DinB_2"/>
    <property type="match status" value="1"/>
</dbReference>
<reference evidence="2 3" key="1">
    <citation type="submission" date="2022-12" db="EMBL/GenBank/DDBJ databases">
        <title>Chitinophagaceae gen. sp. nov., a new member of the family Chitinophagaceae, isolated from soil in a chemical factory.</title>
        <authorList>
            <person name="Ke Z."/>
        </authorList>
    </citation>
    <scope>NUCLEOTIDE SEQUENCE [LARGE SCALE GENOMIC DNA]</scope>
    <source>
        <strain evidence="2 3">LY-5</strain>
    </source>
</reference>
<evidence type="ECO:0000259" key="1">
    <source>
        <dbReference type="Pfam" id="PF12867"/>
    </source>
</evidence>
<feature type="domain" description="DinB-like" evidence="1">
    <location>
        <begin position="30"/>
        <end position="160"/>
    </location>
</feature>
<evidence type="ECO:0000313" key="2">
    <source>
        <dbReference type="EMBL" id="MDA3614373.1"/>
    </source>
</evidence>